<dbReference type="InterPro" id="IPR016024">
    <property type="entry name" value="ARM-type_fold"/>
</dbReference>
<dbReference type="PANTHER" id="PTHR45670">
    <property type="entry name" value="E3 UBIQUITIN-PROTEIN LIGASE TRIP12"/>
    <property type="match status" value="1"/>
</dbReference>
<dbReference type="OrthoDB" id="271273at2759"/>
<organism evidence="5 6">
    <name type="scientific">Ectocarpus siliculosus</name>
    <name type="common">Brown alga</name>
    <name type="synonym">Conferva siliculosa</name>
    <dbReference type="NCBI Taxonomy" id="2880"/>
    <lineage>
        <taxon>Eukaryota</taxon>
        <taxon>Sar</taxon>
        <taxon>Stramenopiles</taxon>
        <taxon>Ochrophyta</taxon>
        <taxon>PX clade</taxon>
        <taxon>Phaeophyceae</taxon>
        <taxon>Ectocarpales</taxon>
        <taxon>Ectocarpaceae</taxon>
        <taxon>Ectocarpus</taxon>
    </lineage>
</organism>
<dbReference type="GO" id="GO:0061630">
    <property type="term" value="F:ubiquitin protein ligase activity"/>
    <property type="evidence" value="ECO:0007669"/>
    <property type="project" value="UniProtKB-EC"/>
</dbReference>
<protein>
    <recommendedName>
        <fullName evidence="2">HECT-type E3 ubiquitin transferase</fullName>
        <ecNumber evidence="2">2.3.2.26</ecNumber>
    </recommendedName>
</protein>
<dbReference type="InParanoid" id="D7FZ75"/>
<keyword evidence="3" id="KW-0808">Transferase</keyword>
<evidence type="ECO:0000256" key="2">
    <source>
        <dbReference type="ARBA" id="ARBA00012485"/>
    </source>
</evidence>
<dbReference type="eggNOG" id="KOG0168">
    <property type="taxonomic scope" value="Eukaryota"/>
</dbReference>
<dbReference type="Pfam" id="PF25579">
    <property type="entry name" value="TPR_TRIP12_N"/>
    <property type="match status" value="1"/>
</dbReference>
<dbReference type="Gene3D" id="1.25.10.10">
    <property type="entry name" value="Leucine-rich Repeat Variant"/>
    <property type="match status" value="1"/>
</dbReference>
<dbReference type="SUPFAM" id="SSF48371">
    <property type="entry name" value="ARM repeat"/>
    <property type="match status" value="1"/>
</dbReference>
<evidence type="ECO:0000256" key="3">
    <source>
        <dbReference type="ARBA" id="ARBA00022679"/>
    </source>
</evidence>
<dbReference type="EMBL" id="FN649755">
    <property type="protein sequence ID" value="CBJ32692.1"/>
    <property type="molecule type" value="Genomic_DNA"/>
</dbReference>
<dbReference type="EMBL" id="FN648550">
    <property type="protein sequence ID" value="CBJ32692.1"/>
    <property type="molecule type" value="Genomic_DNA"/>
</dbReference>
<dbReference type="PANTHER" id="PTHR45670:SF1">
    <property type="entry name" value="E3 UBIQUITIN-PROTEIN LIGASE HECTD1"/>
    <property type="match status" value="1"/>
</dbReference>
<proteinExistence type="predicted"/>
<evidence type="ECO:0000259" key="4">
    <source>
        <dbReference type="Pfam" id="PF25579"/>
    </source>
</evidence>
<comment type="catalytic activity">
    <reaction evidence="1">
        <text>S-ubiquitinyl-[E2 ubiquitin-conjugating enzyme]-L-cysteine + [acceptor protein]-L-lysine = [E2 ubiquitin-conjugating enzyme]-L-cysteine + N(6)-ubiquitinyl-[acceptor protein]-L-lysine.</text>
        <dbReference type="EC" id="2.3.2.26"/>
    </reaction>
</comment>
<dbReference type="GO" id="GO:0000209">
    <property type="term" value="P:protein polyubiquitination"/>
    <property type="evidence" value="ECO:0007669"/>
    <property type="project" value="TreeGrafter"/>
</dbReference>
<keyword evidence="6" id="KW-1185">Reference proteome</keyword>
<accession>D7FZ75</accession>
<reference evidence="5 6" key="1">
    <citation type="journal article" date="2010" name="Nature">
        <title>The Ectocarpus genome and the independent evolution of multicellularity in brown algae.</title>
        <authorList>
            <person name="Cock J.M."/>
            <person name="Sterck L."/>
            <person name="Rouze P."/>
            <person name="Scornet D."/>
            <person name="Allen A.E."/>
            <person name="Amoutzias G."/>
            <person name="Anthouard V."/>
            <person name="Artiguenave F."/>
            <person name="Aury J.M."/>
            <person name="Badger J.H."/>
            <person name="Beszteri B."/>
            <person name="Billiau K."/>
            <person name="Bonnet E."/>
            <person name="Bothwell J.H."/>
            <person name="Bowler C."/>
            <person name="Boyen C."/>
            <person name="Brownlee C."/>
            <person name="Carrano C.J."/>
            <person name="Charrier B."/>
            <person name="Cho G.Y."/>
            <person name="Coelho S.M."/>
            <person name="Collen J."/>
            <person name="Corre E."/>
            <person name="Da Silva C."/>
            <person name="Delage L."/>
            <person name="Delaroque N."/>
            <person name="Dittami S.M."/>
            <person name="Doulbeau S."/>
            <person name="Elias M."/>
            <person name="Farnham G."/>
            <person name="Gachon C.M."/>
            <person name="Gschloessl B."/>
            <person name="Heesch S."/>
            <person name="Jabbari K."/>
            <person name="Jubin C."/>
            <person name="Kawai H."/>
            <person name="Kimura K."/>
            <person name="Kloareg B."/>
            <person name="Kupper F.C."/>
            <person name="Lang D."/>
            <person name="Le Bail A."/>
            <person name="Leblanc C."/>
            <person name="Lerouge P."/>
            <person name="Lohr M."/>
            <person name="Lopez P.J."/>
            <person name="Martens C."/>
            <person name="Maumus F."/>
            <person name="Michel G."/>
            <person name="Miranda-Saavedra D."/>
            <person name="Morales J."/>
            <person name="Moreau H."/>
            <person name="Motomura T."/>
            <person name="Nagasato C."/>
            <person name="Napoli C.A."/>
            <person name="Nelson D.R."/>
            <person name="Nyvall-Collen P."/>
            <person name="Peters A.F."/>
            <person name="Pommier C."/>
            <person name="Potin P."/>
            <person name="Poulain J."/>
            <person name="Quesneville H."/>
            <person name="Read B."/>
            <person name="Rensing S.A."/>
            <person name="Ritter A."/>
            <person name="Rousvoal S."/>
            <person name="Samanta M."/>
            <person name="Samson G."/>
            <person name="Schroeder D.C."/>
            <person name="Segurens B."/>
            <person name="Strittmatter M."/>
            <person name="Tonon T."/>
            <person name="Tregear J.W."/>
            <person name="Valentin K."/>
            <person name="von Dassow P."/>
            <person name="Yamagishi T."/>
            <person name="Van de Peer Y."/>
            <person name="Wincker P."/>
        </authorList>
    </citation>
    <scope>NUCLEOTIDE SEQUENCE [LARGE SCALE GENOMIC DNA]</scope>
    <source>
        <strain evidence="6">Ec32 / CCAP1310/4</strain>
    </source>
</reference>
<dbReference type="Proteomes" id="UP000002630">
    <property type="component" value="Linkage Group LG30"/>
</dbReference>
<evidence type="ECO:0000313" key="6">
    <source>
        <dbReference type="Proteomes" id="UP000002630"/>
    </source>
</evidence>
<evidence type="ECO:0000313" key="5">
    <source>
        <dbReference type="EMBL" id="CBJ32692.1"/>
    </source>
</evidence>
<dbReference type="GO" id="GO:0043161">
    <property type="term" value="P:proteasome-mediated ubiquitin-dependent protein catabolic process"/>
    <property type="evidence" value="ECO:0007669"/>
    <property type="project" value="TreeGrafter"/>
</dbReference>
<sequence length="184" mass="20295">MSSIQQLLHVLQARPGVDQQIAVLHELNTSLTMASGHPSQNRVGGVIQTLVPLLSGANNEVVLLAIRALITCIDITPRAAGSLVASGAVKPMCKRLLQIQDMDVAEACLKCLHLLSKDNPRAVLEAGGAKACLAFFDFFPLELQKNALGTVSRLVAPGVCGRRSDIRRAREVRRWWWWWRLWLL</sequence>
<dbReference type="EC" id="2.3.2.26" evidence="2"/>
<evidence type="ECO:0000256" key="1">
    <source>
        <dbReference type="ARBA" id="ARBA00000885"/>
    </source>
</evidence>
<dbReference type="InterPro" id="IPR057948">
    <property type="entry name" value="TPR_TRIP12_N"/>
</dbReference>
<feature type="domain" description="E3 ubiquitin-protein ligase TRIP12-like TPR repeats" evidence="4">
    <location>
        <begin position="3"/>
        <end position="124"/>
    </location>
</feature>
<dbReference type="InterPro" id="IPR045322">
    <property type="entry name" value="HECTD1/TRIP12-like"/>
</dbReference>
<dbReference type="STRING" id="2880.D7FZ75"/>
<dbReference type="InterPro" id="IPR011989">
    <property type="entry name" value="ARM-like"/>
</dbReference>
<name>D7FZ75_ECTSI</name>
<dbReference type="AlphaFoldDB" id="D7FZ75"/>
<gene>
    <name evidence="5" type="ORF">Esi_0357_0001</name>
</gene>